<protein>
    <submittedName>
        <fullName evidence="1">Uncharacterized protein</fullName>
    </submittedName>
</protein>
<dbReference type="HOGENOM" id="CLU_2367749_0_0_5"/>
<organism evidence="1">
    <name type="scientific">Chelativorans sp. (strain BNC1)</name>
    <dbReference type="NCBI Taxonomy" id="266779"/>
    <lineage>
        <taxon>Bacteria</taxon>
        <taxon>Pseudomonadati</taxon>
        <taxon>Pseudomonadota</taxon>
        <taxon>Alphaproteobacteria</taxon>
        <taxon>Hyphomicrobiales</taxon>
        <taxon>Phyllobacteriaceae</taxon>
        <taxon>Chelativorans</taxon>
    </lineage>
</organism>
<dbReference type="STRING" id="266779.Meso_1710"/>
<reference evidence="1" key="1">
    <citation type="submission" date="2006-06" db="EMBL/GenBank/DDBJ databases">
        <title>Complete sequence of chromosome of Chelativorans sp. BNC1.</title>
        <authorList>
            <consortium name="US DOE Joint Genome Institute"/>
            <person name="Copeland A."/>
            <person name="Lucas S."/>
            <person name="Lapidus A."/>
            <person name="Barry K."/>
            <person name="Detter J.C."/>
            <person name="Glavina del Rio T."/>
            <person name="Hammon N."/>
            <person name="Israni S."/>
            <person name="Dalin E."/>
            <person name="Tice H."/>
            <person name="Pitluck S."/>
            <person name="Chertkov O."/>
            <person name="Brettin T."/>
            <person name="Bruce D."/>
            <person name="Han C."/>
            <person name="Tapia R."/>
            <person name="Gilna P."/>
            <person name="Schmutz J."/>
            <person name="Larimer F."/>
            <person name="Land M."/>
            <person name="Hauser L."/>
            <person name="Kyrpides N."/>
            <person name="Mikhailova N."/>
            <person name="Richardson P."/>
        </authorList>
    </citation>
    <scope>NUCLEOTIDE SEQUENCE</scope>
    <source>
        <strain evidence="1">BNC1</strain>
    </source>
</reference>
<dbReference type="KEGG" id="mes:Meso_1710"/>
<sequence>MEAFRFSSWLFWILMPDNLKPAGRGLDAEECRAAAIPLRIFPGQLLTALNAIASPGRTVSTIARINGPPFARLSRRGELPGRFPRLRVSAKPQTP</sequence>
<name>Q11HM0_CHESB</name>
<proteinExistence type="predicted"/>
<gene>
    <name evidence="1" type="ordered locus">Meso_1710</name>
</gene>
<dbReference type="AlphaFoldDB" id="Q11HM0"/>
<dbReference type="EMBL" id="CP000390">
    <property type="protein sequence ID" value="ABG63105.1"/>
    <property type="molecule type" value="Genomic_DNA"/>
</dbReference>
<accession>Q11HM0</accession>
<evidence type="ECO:0000313" key="1">
    <source>
        <dbReference type="EMBL" id="ABG63105.1"/>
    </source>
</evidence>